<name>A0A4Y7PZG2_9AGAM</name>
<sequence length="197" mass="23138">MSTPKTKRLVRNIVCGGNMQRRIYDHHSDEETKSDAWRGCQRFDLWEKSTRTRQTIPSEHAPTKVRVGDDAALEFQIREKDWKKGYNGMILDNGPDNVTQRAEYDTAGSKFKEYNLILMWYEAMRQDTDGTWAGYRRHIREDLEGSRFPYEGRAHKNGQFFTGMHMMRKCWAKAAILGLRYGQIPPFEFANLSQYDL</sequence>
<protein>
    <submittedName>
        <fullName evidence="1">Uncharacterized protein</fullName>
    </submittedName>
</protein>
<dbReference type="EMBL" id="ML170188">
    <property type="protein sequence ID" value="TDL20461.1"/>
    <property type="molecule type" value="Genomic_DNA"/>
</dbReference>
<evidence type="ECO:0000313" key="2">
    <source>
        <dbReference type="Proteomes" id="UP000294933"/>
    </source>
</evidence>
<gene>
    <name evidence="1" type="ORF">BD410DRAFT_805019</name>
</gene>
<dbReference type="VEuPathDB" id="FungiDB:BD410DRAFT_805019"/>
<proteinExistence type="predicted"/>
<evidence type="ECO:0000313" key="1">
    <source>
        <dbReference type="EMBL" id="TDL20461.1"/>
    </source>
</evidence>
<dbReference type="Proteomes" id="UP000294933">
    <property type="component" value="Unassembled WGS sequence"/>
</dbReference>
<organism evidence="1 2">
    <name type="scientific">Rickenella mellea</name>
    <dbReference type="NCBI Taxonomy" id="50990"/>
    <lineage>
        <taxon>Eukaryota</taxon>
        <taxon>Fungi</taxon>
        <taxon>Dikarya</taxon>
        <taxon>Basidiomycota</taxon>
        <taxon>Agaricomycotina</taxon>
        <taxon>Agaricomycetes</taxon>
        <taxon>Hymenochaetales</taxon>
        <taxon>Rickenellaceae</taxon>
        <taxon>Rickenella</taxon>
    </lineage>
</organism>
<reference evidence="1 2" key="1">
    <citation type="submission" date="2018-06" db="EMBL/GenBank/DDBJ databases">
        <title>A transcriptomic atlas of mushroom development highlights an independent origin of complex multicellularity.</title>
        <authorList>
            <consortium name="DOE Joint Genome Institute"/>
            <person name="Krizsan K."/>
            <person name="Almasi E."/>
            <person name="Merenyi Z."/>
            <person name="Sahu N."/>
            <person name="Viragh M."/>
            <person name="Koszo T."/>
            <person name="Mondo S."/>
            <person name="Kiss B."/>
            <person name="Balint B."/>
            <person name="Kues U."/>
            <person name="Barry K."/>
            <person name="Hegedus J.C."/>
            <person name="Henrissat B."/>
            <person name="Johnson J."/>
            <person name="Lipzen A."/>
            <person name="Ohm R."/>
            <person name="Nagy I."/>
            <person name="Pangilinan J."/>
            <person name="Yan J."/>
            <person name="Xiong Y."/>
            <person name="Grigoriev I.V."/>
            <person name="Hibbett D.S."/>
            <person name="Nagy L.G."/>
        </authorList>
    </citation>
    <scope>NUCLEOTIDE SEQUENCE [LARGE SCALE GENOMIC DNA]</scope>
    <source>
        <strain evidence="1 2">SZMC22713</strain>
    </source>
</reference>
<keyword evidence="2" id="KW-1185">Reference proteome</keyword>
<dbReference type="AlphaFoldDB" id="A0A4Y7PZG2"/>
<accession>A0A4Y7PZG2</accession>